<accession>A0AAU9IFS2</accession>
<keyword evidence="1" id="KW-0812">Transmembrane</keyword>
<feature type="transmembrane region" description="Helical" evidence="1">
    <location>
        <begin position="106"/>
        <end position="125"/>
    </location>
</feature>
<organism evidence="2 3">
    <name type="scientific">Blepharisma stoltei</name>
    <dbReference type="NCBI Taxonomy" id="1481888"/>
    <lineage>
        <taxon>Eukaryota</taxon>
        <taxon>Sar</taxon>
        <taxon>Alveolata</taxon>
        <taxon>Ciliophora</taxon>
        <taxon>Postciliodesmatophora</taxon>
        <taxon>Heterotrichea</taxon>
        <taxon>Heterotrichida</taxon>
        <taxon>Blepharismidae</taxon>
        <taxon>Blepharisma</taxon>
    </lineage>
</organism>
<proteinExistence type="predicted"/>
<sequence length="180" mass="20218">MFLYILIKASPNTSSLVFCSAGSLKHLFNLWLSIFLRTLIIWVTLSCVWLLPSALALVFHRCKLSLSALFDLNTLRSKDFLYFSTVLSSLSANSPIDLWVLASFHLSKAIFGAIFILIAFIARFLKTEDCLSLGPIIRSLHFLKLSRGCFWRISLTTVAARFLVASSVLSFCLSRALVFQ</sequence>
<gene>
    <name evidence="2" type="ORF">BSTOLATCC_MIC2742</name>
</gene>
<evidence type="ECO:0000313" key="3">
    <source>
        <dbReference type="Proteomes" id="UP001162131"/>
    </source>
</evidence>
<keyword evidence="1" id="KW-1133">Transmembrane helix</keyword>
<keyword evidence="1" id="KW-0472">Membrane</keyword>
<name>A0AAU9IFS2_9CILI</name>
<dbReference type="AlphaFoldDB" id="A0AAU9IFS2"/>
<protein>
    <submittedName>
        <fullName evidence="2">Uncharacterized protein</fullName>
    </submittedName>
</protein>
<comment type="caution">
    <text evidence="2">The sequence shown here is derived from an EMBL/GenBank/DDBJ whole genome shotgun (WGS) entry which is preliminary data.</text>
</comment>
<evidence type="ECO:0000313" key="2">
    <source>
        <dbReference type="EMBL" id="CAG9311038.1"/>
    </source>
</evidence>
<evidence type="ECO:0000256" key="1">
    <source>
        <dbReference type="SAM" id="Phobius"/>
    </source>
</evidence>
<dbReference type="EMBL" id="CAJZBQ010000003">
    <property type="protein sequence ID" value="CAG9311038.1"/>
    <property type="molecule type" value="Genomic_DNA"/>
</dbReference>
<keyword evidence="3" id="KW-1185">Reference proteome</keyword>
<reference evidence="2" key="1">
    <citation type="submission" date="2021-09" db="EMBL/GenBank/DDBJ databases">
        <authorList>
            <consortium name="AG Swart"/>
            <person name="Singh M."/>
            <person name="Singh A."/>
            <person name="Seah K."/>
            <person name="Emmerich C."/>
        </authorList>
    </citation>
    <scope>NUCLEOTIDE SEQUENCE</scope>
    <source>
        <strain evidence="2">ATCC30299</strain>
    </source>
</reference>
<feature type="transmembrane region" description="Helical" evidence="1">
    <location>
        <begin position="34"/>
        <end position="59"/>
    </location>
</feature>
<feature type="transmembrane region" description="Helical" evidence="1">
    <location>
        <begin position="153"/>
        <end position="178"/>
    </location>
</feature>
<dbReference type="Proteomes" id="UP001162131">
    <property type="component" value="Unassembled WGS sequence"/>
</dbReference>